<gene>
    <name evidence="2" type="ORF">PIB30_043675</name>
</gene>
<evidence type="ECO:0000313" key="2">
    <source>
        <dbReference type="EMBL" id="MED6110504.1"/>
    </source>
</evidence>
<name>A0ABU6QF64_9FABA</name>
<evidence type="ECO:0000313" key="3">
    <source>
        <dbReference type="Proteomes" id="UP001341840"/>
    </source>
</evidence>
<sequence>MDAIRRTYDIGIKPMNSEEYWEPSDLIKPIAPRIFRPPGRSRKKRTEASRPPPPPPNNGEKVRRTFQVTYSKCGDKGHYYKTCKGAPSNPNWQPKTKKPRQRNGETNSENIADPNQAKVRKNKKKMPKKPFVPREPEGIQVSQEPQVEIPLSQSAPPIVDPGVMNYSMPPQRLV</sequence>
<feature type="compositionally biased region" description="Polar residues" evidence="1">
    <location>
        <begin position="140"/>
        <end position="155"/>
    </location>
</feature>
<dbReference type="Proteomes" id="UP001341840">
    <property type="component" value="Unassembled WGS sequence"/>
</dbReference>
<comment type="caution">
    <text evidence="2">The sequence shown here is derived from an EMBL/GenBank/DDBJ whole genome shotgun (WGS) entry which is preliminary data.</text>
</comment>
<keyword evidence="3" id="KW-1185">Reference proteome</keyword>
<feature type="region of interest" description="Disordered" evidence="1">
    <location>
        <begin position="26"/>
        <end position="174"/>
    </location>
</feature>
<organism evidence="2 3">
    <name type="scientific">Stylosanthes scabra</name>
    <dbReference type="NCBI Taxonomy" id="79078"/>
    <lineage>
        <taxon>Eukaryota</taxon>
        <taxon>Viridiplantae</taxon>
        <taxon>Streptophyta</taxon>
        <taxon>Embryophyta</taxon>
        <taxon>Tracheophyta</taxon>
        <taxon>Spermatophyta</taxon>
        <taxon>Magnoliopsida</taxon>
        <taxon>eudicotyledons</taxon>
        <taxon>Gunneridae</taxon>
        <taxon>Pentapetalae</taxon>
        <taxon>rosids</taxon>
        <taxon>fabids</taxon>
        <taxon>Fabales</taxon>
        <taxon>Fabaceae</taxon>
        <taxon>Papilionoideae</taxon>
        <taxon>50 kb inversion clade</taxon>
        <taxon>dalbergioids sensu lato</taxon>
        <taxon>Dalbergieae</taxon>
        <taxon>Pterocarpus clade</taxon>
        <taxon>Stylosanthes</taxon>
    </lineage>
</organism>
<protein>
    <recommendedName>
        <fullName evidence="4">CCHC-type domain-containing protein</fullName>
    </recommendedName>
</protein>
<evidence type="ECO:0008006" key="4">
    <source>
        <dbReference type="Google" id="ProtNLM"/>
    </source>
</evidence>
<accession>A0ABU6QF64</accession>
<proteinExistence type="predicted"/>
<evidence type="ECO:0000256" key="1">
    <source>
        <dbReference type="SAM" id="MobiDB-lite"/>
    </source>
</evidence>
<feature type="compositionally biased region" description="Basic residues" evidence="1">
    <location>
        <begin position="118"/>
        <end position="128"/>
    </location>
</feature>
<reference evidence="2 3" key="1">
    <citation type="journal article" date="2023" name="Plants (Basel)">
        <title>Bridging the Gap: Combining Genomics and Transcriptomics Approaches to Understand Stylosanthes scabra, an Orphan Legume from the Brazilian Caatinga.</title>
        <authorList>
            <person name="Ferreira-Neto J.R.C."/>
            <person name="da Silva M.D."/>
            <person name="Binneck E."/>
            <person name="de Melo N.F."/>
            <person name="da Silva R.H."/>
            <person name="de Melo A.L.T.M."/>
            <person name="Pandolfi V."/>
            <person name="Bustamante F.O."/>
            <person name="Brasileiro-Vidal A.C."/>
            <person name="Benko-Iseppon A.M."/>
        </authorList>
    </citation>
    <scope>NUCLEOTIDE SEQUENCE [LARGE SCALE GENOMIC DNA]</scope>
    <source>
        <tissue evidence="2">Leaves</tissue>
    </source>
</reference>
<dbReference type="EMBL" id="JASCZI010000256">
    <property type="protein sequence ID" value="MED6110504.1"/>
    <property type="molecule type" value="Genomic_DNA"/>
</dbReference>